<feature type="compositionally biased region" description="Polar residues" evidence="2">
    <location>
        <begin position="362"/>
        <end position="378"/>
    </location>
</feature>
<dbReference type="InterPro" id="IPR011055">
    <property type="entry name" value="Dup_hybrid_motif"/>
</dbReference>
<feature type="region of interest" description="Disordered" evidence="2">
    <location>
        <begin position="74"/>
        <end position="119"/>
    </location>
</feature>
<dbReference type="OrthoDB" id="9805070at2"/>
<gene>
    <name evidence="5" type="ORF">NIES267_49430</name>
</gene>
<evidence type="ECO:0000256" key="2">
    <source>
        <dbReference type="SAM" id="MobiDB-lite"/>
    </source>
</evidence>
<feature type="signal peptide" evidence="3">
    <location>
        <begin position="1"/>
        <end position="41"/>
    </location>
</feature>
<dbReference type="Gene3D" id="2.70.70.10">
    <property type="entry name" value="Glucose Permease (Domain IIA)"/>
    <property type="match status" value="1"/>
</dbReference>
<evidence type="ECO:0000313" key="6">
    <source>
        <dbReference type="Proteomes" id="UP000218418"/>
    </source>
</evidence>
<feature type="chain" id="PRO_5012216022" evidence="3">
    <location>
        <begin position="42"/>
        <end position="574"/>
    </location>
</feature>
<dbReference type="InterPro" id="IPR016047">
    <property type="entry name" value="M23ase_b-sheet_dom"/>
</dbReference>
<dbReference type="AlphaFoldDB" id="A0A1Z4LW46"/>
<dbReference type="CDD" id="cd12797">
    <property type="entry name" value="M23_peptidase"/>
    <property type="match status" value="1"/>
</dbReference>
<feature type="region of interest" description="Disordered" evidence="2">
    <location>
        <begin position="329"/>
        <end position="378"/>
    </location>
</feature>
<feature type="domain" description="M23ase beta-sheet core" evidence="4">
    <location>
        <begin position="451"/>
        <end position="539"/>
    </location>
</feature>
<feature type="compositionally biased region" description="Basic residues" evidence="2">
    <location>
        <begin position="91"/>
        <end position="101"/>
    </location>
</feature>
<dbReference type="InterPro" id="IPR050570">
    <property type="entry name" value="Cell_wall_metabolism_enzyme"/>
</dbReference>
<evidence type="ECO:0000259" key="4">
    <source>
        <dbReference type="Pfam" id="PF01551"/>
    </source>
</evidence>
<dbReference type="PANTHER" id="PTHR21666:SF289">
    <property type="entry name" value="L-ALA--D-GLU ENDOPEPTIDASE"/>
    <property type="match status" value="1"/>
</dbReference>
<evidence type="ECO:0000256" key="3">
    <source>
        <dbReference type="SAM" id="SignalP"/>
    </source>
</evidence>
<name>A0A1Z4LW46_9CYAN</name>
<keyword evidence="1 3" id="KW-0732">Signal</keyword>
<dbReference type="Proteomes" id="UP000218418">
    <property type="component" value="Chromosome"/>
</dbReference>
<evidence type="ECO:0000256" key="1">
    <source>
        <dbReference type="ARBA" id="ARBA00022729"/>
    </source>
</evidence>
<protein>
    <submittedName>
        <fullName evidence="5">Peptidase M23B</fullName>
    </submittedName>
</protein>
<organism evidence="5 6">
    <name type="scientific">Calothrix parasitica NIES-267</name>
    <dbReference type="NCBI Taxonomy" id="1973488"/>
    <lineage>
        <taxon>Bacteria</taxon>
        <taxon>Bacillati</taxon>
        <taxon>Cyanobacteriota</taxon>
        <taxon>Cyanophyceae</taxon>
        <taxon>Nostocales</taxon>
        <taxon>Calotrichaceae</taxon>
        <taxon>Calothrix</taxon>
    </lineage>
</organism>
<accession>A0A1Z4LW46</accession>
<keyword evidence="6" id="KW-1185">Reference proteome</keyword>
<evidence type="ECO:0000313" key="5">
    <source>
        <dbReference type="EMBL" id="BAY85443.1"/>
    </source>
</evidence>
<feature type="compositionally biased region" description="Basic and acidic residues" evidence="2">
    <location>
        <begin position="80"/>
        <end position="90"/>
    </location>
</feature>
<dbReference type="GO" id="GO:0004222">
    <property type="term" value="F:metalloendopeptidase activity"/>
    <property type="evidence" value="ECO:0007669"/>
    <property type="project" value="TreeGrafter"/>
</dbReference>
<sequence>MTQRKNSANNNSQSAWQRSLPAQSLCWLGSFSLLSSGFVVAQTSPGIDNIVPTVKSSQASSTNKLSQGKAVIISGAPRAESSRPKVEFSQRRNRLRQRLSVKKSPASSAAKKPKVKVTTNKKKGNNLRTRLKRSRTNSVVVKLKKKRTPANNPRVVIKKKNPNLKPSAPKIRIASPKKPQTILPRTTTVRKPQKDYNNALIDPTNYGKKYQAPSSVLVTGRKTGCTSVANGQGFSGNCATSGQRVTSSKTNPAKKTTPSWLRASQNASVAKTPSRSVAAQTKKIAPSQAVSSREVTKTVLPSARANTYRATKTIKRVASVTPNIVKKAAKSATPTIRPKTASRAASPSLPKQAFNPNRFIPQPSSFTPQATFSEQPITPSGGMLPAPVMANNFAPRPSAVAYDIPLASALPKVAYSGPAYNPTGLIFPLSVPSAISSVFGWRQHPISGNQRFHTGIDIAAASGTPVVAAYSGKVEISDWVSGYGITVILNHNSAQQTLYGHMSETFVRPGQWVERGTVIGSVGSTGNSTGPHLHFETRQLTPNGWVATNPGAQLQVALNQLLESIQTARVVKSE</sequence>
<dbReference type="PANTHER" id="PTHR21666">
    <property type="entry name" value="PEPTIDASE-RELATED"/>
    <property type="match status" value="1"/>
</dbReference>
<dbReference type="Pfam" id="PF01551">
    <property type="entry name" value="Peptidase_M23"/>
    <property type="match status" value="1"/>
</dbReference>
<dbReference type="SUPFAM" id="SSF51261">
    <property type="entry name" value="Duplicated hybrid motif"/>
    <property type="match status" value="1"/>
</dbReference>
<feature type="region of interest" description="Disordered" evidence="2">
    <location>
        <begin position="240"/>
        <end position="259"/>
    </location>
</feature>
<reference evidence="5 6" key="1">
    <citation type="submission" date="2017-06" db="EMBL/GenBank/DDBJ databases">
        <title>Genome sequencing of cyanobaciteial culture collection at National Institute for Environmental Studies (NIES).</title>
        <authorList>
            <person name="Hirose Y."/>
            <person name="Shimura Y."/>
            <person name="Fujisawa T."/>
            <person name="Nakamura Y."/>
            <person name="Kawachi M."/>
        </authorList>
    </citation>
    <scope>NUCLEOTIDE SEQUENCE [LARGE SCALE GENOMIC DNA]</scope>
    <source>
        <strain evidence="5 6">NIES-267</strain>
    </source>
</reference>
<proteinExistence type="predicted"/>
<dbReference type="EMBL" id="AP018227">
    <property type="protein sequence ID" value="BAY85443.1"/>
    <property type="molecule type" value="Genomic_DNA"/>
</dbReference>